<dbReference type="Proteomes" id="UP000030907">
    <property type="component" value="Chromosome"/>
</dbReference>
<evidence type="ECO:0008006" key="3">
    <source>
        <dbReference type="Google" id="ProtNLM"/>
    </source>
</evidence>
<evidence type="ECO:0000313" key="2">
    <source>
        <dbReference type="Proteomes" id="UP000030907"/>
    </source>
</evidence>
<protein>
    <recommendedName>
        <fullName evidence="3">Ava_C0101 and related proteins</fullName>
    </recommendedName>
</protein>
<dbReference type="InterPro" id="IPR046038">
    <property type="entry name" value="DUF5996"/>
</dbReference>
<keyword evidence="2" id="KW-1185">Reference proteome</keyword>
<accession>A0A0A7PIX4</accession>
<dbReference type="EMBL" id="CP009122">
    <property type="protein sequence ID" value="AJA09929.1"/>
    <property type="molecule type" value="Genomic_DNA"/>
</dbReference>
<dbReference type="RefSeq" id="WP_039576044.1">
    <property type="nucleotide sequence ID" value="NZ_CP009122.1"/>
</dbReference>
<dbReference type="STRING" id="1515612.SKP52_15250"/>
<dbReference type="Pfam" id="PF19459">
    <property type="entry name" value="DUF5996"/>
    <property type="match status" value="1"/>
</dbReference>
<dbReference type="AlphaFoldDB" id="A0A0A7PIX4"/>
<name>A0A0A7PIX4_9SPHN</name>
<proteinExistence type="predicted"/>
<reference evidence="1 2" key="1">
    <citation type="journal article" date="2015" name="Int. J. Syst. Evol. Microbiol.">
        <title>Description of Sphingopyxis fribergensis sp. nov. - a soil bacterium with the ability to degrade styrene and phenylacetic acid.</title>
        <authorList>
            <person name="Oelschlagel M."/>
            <person name="Ruckert C."/>
            <person name="Kalinowski J."/>
            <person name="Schmidt G."/>
            <person name="Schlomann M."/>
            <person name="Tischler D."/>
        </authorList>
    </citation>
    <scope>NUCLEOTIDE SEQUENCE [LARGE SCALE GENOMIC DNA]</scope>
    <source>
        <strain evidence="1 2">Kp5.2</strain>
    </source>
</reference>
<dbReference type="KEGG" id="sphk:SKP52_15250"/>
<evidence type="ECO:0000313" key="1">
    <source>
        <dbReference type="EMBL" id="AJA09929.1"/>
    </source>
</evidence>
<sequence length="316" mass="35001">MSPTEQSAIWPELRWADWRDTAITLQLWTQIVGKIRLSLAPWLNHGWQVPLYVSARGLTTSPIPVGHELLEIEFDFIVHRLICRTSQGQERELVLEPRSVADFHDRLLGLLADLGIAVHIHGVPNEVPDPIPFARDESNKSYDADAAHRFWRALVQVDRVFKLFRSGFLGKASPVHFFWGSFDLAVTRFSGRAAPPHPGGVPGLPDPVTREAYSHEVSSAGFWPGGDAFPEPAFYSYAYPEPAGFRDHPVPAAARFDTGMGEYILPYQAVQAAASPDALLLDFLEQTYGAAADAAHWDRAALECPLGTPGRVRETS</sequence>
<dbReference type="HOGENOM" id="CLU_054566_0_0_5"/>
<gene>
    <name evidence="1" type="ORF">SKP52_15250</name>
</gene>
<organism evidence="1 2">
    <name type="scientific">Sphingopyxis fribergensis</name>
    <dbReference type="NCBI Taxonomy" id="1515612"/>
    <lineage>
        <taxon>Bacteria</taxon>
        <taxon>Pseudomonadati</taxon>
        <taxon>Pseudomonadota</taxon>
        <taxon>Alphaproteobacteria</taxon>
        <taxon>Sphingomonadales</taxon>
        <taxon>Sphingomonadaceae</taxon>
        <taxon>Sphingopyxis</taxon>
    </lineage>
</organism>
<dbReference type="OrthoDB" id="9800945at2"/>